<comment type="caution">
    <text evidence="3">The sequence shown here is derived from an EMBL/GenBank/DDBJ whole genome shotgun (WGS) entry which is preliminary data.</text>
</comment>
<dbReference type="Gene3D" id="3.90.190.10">
    <property type="entry name" value="Protein tyrosine phosphatase superfamily"/>
    <property type="match status" value="1"/>
</dbReference>
<dbReference type="SUPFAM" id="SSF52799">
    <property type="entry name" value="(Phosphotyrosine protein) phosphatases II"/>
    <property type="match status" value="1"/>
</dbReference>
<feature type="non-terminal residue" evidence="3">
    <location>
        <position position="607"/>
    </location>
</feature>
<dbReference type="AlphaFoldDB" id="A0A2C6KT03"/>
<dbReference type="RefSeq" id="XP_067921018.1">
    <property type="nucleotide sequence ID" value="XM_068067006.1"/>
</dbReference>
<evidence type="ECO:0000313" key="3">
    <source>
        <dbReference type="EMBL" id="PHJ19316.1"/>
    </source>
</evidence>
<feature type="region of interest" description="Disordered" evidence="1">
    <location>
        <begin position="461"/>
        <end position="488"/>
    </location>
</feature>
<dbReference type="CDD" id="cd09212">
    <property type="entry name" value="PUB"/>
    <property type="match status" value="1"/>
</dbReference>
<gene>
    <name evidence="3" type="ORF">CSUI_006855</name>
</gene>
<accession>A0A2C6KT03</accession>
<dbReference type="EMBL" id="MIGC01003518">
    <property type="protein sequence ID" value="PHJ19316.1"/>
    <property type="molecule type" value="Genomic_DNA"/>
</dbReference>
<name>A0A2C6KT03_9APIC</name>
<dbReference type="Gene3D" id="1.20.58.2190">
    <property type="match status" value="1"/>
</dbReference>
<proteinExistence type="predicted"/>
<evidence type="ECO:0000256" key="1">
    <source>
        <dbReference type="SAM" id="MobiDB-lite"/>
    </source>
</evidence>
<dbReference type="GeneID" id="94430217"/>
<feature type="compositionally biased region" description="Basic residues" evidence="1">
    <location>
        <begin position="156"/>
        <end position="167"/>
    </location>
</feature>
<evidence type="ECO:0000259" key="2">
    <source>
        <dbReference type="Pfam" id="PF09409"/>
    </source>
</evidence>
<dbReference type="Proteomes" id="UP000221165">
    <property type="component" value="Unassembled WGS sequence"/>
</dbReference>
<feature type="compositionally biased region" description="Basic and acidic residues" evidence="1">
    <location>
        <begin position="533"/>
        <end position="548"/>
    </location>
</feature>
<organism evidence="3 4">
    <name type="scientific">Cystoisospora suis</name>
    <dbReference type="NCBI Taxonomy" id="483139"/>
    <lineage>
        <taxon>Eukaryota</taxon>
        <taxon>Sar</taxon>
        <taxon>Alveolata</taxon>
        <taxon>Apicomplexa</taxon>
        <taxon>Conoidasida</taxon>
        <taxon>Coccidia</taxon>
        <taxon>Eucoccidiorida</taxon>
        <taxon>Eimeriorina</taxon>
        <taxon>Sarcocystidae</taxon>
        <taxon>Cystoisospora</taxon>
    </lineage>
</organism>
<feature type="region of interest" description="Disordered" evidence="1">
    <location>
        <begin position="156"/>
        <end position="188"/>
    </location>
</feature>
<dbReference type="VEuPathDB" id="ToxoDB:CSUI_006855"/>
<keyword evidence="4" id="KW-1185">Reference proteome</keyword>
<dbReference type="InterPro" id="IPR036339">
    <property type="entry name" value="PUB-like_dom_sf"/>
</dbReference>
<dbReference type="InterPro" id="IPR029021">
    <property type="entry name" value="Prot-tyrosine_phosphatase-like"/>
</dbReference>
<dbReference type="Pfam" id="PF09409">
    <property type="entry name" value="PUB"/>
    <property type="match status" value="1"/>
</dbReference>
<reference evidence="3 4" key="1">
    <citation type="journal article" date="2017" name="Int. J. Parasitol.">
        <title>The genome of the protozoan parasite Cystoisospora suis and a reverse vaccinology approach to identify vaccine candidates.</title>
        <authorList>
            <person name="Palmieri N."/>
            <person name="Shrestha A."/>
            <person name="Ruttkowski B."/>
            <person name="Beck T."/>
            <person name="Vogl C."/>
            <person name="Tomley F."/>
            <person name="Blake D.P."/>
            <person name="Joachim A."/>
        </authorList>
    </citation>
    <scope>NUCLEOTIDE SEQUENCE [LARGE SCALE GENOMIC DNA]</scope>
    <source>
        <strain evidence="3 4">Wien I</strain>
    </source>
</reference>
<feature type="domain" description="PUB" evidence="2">
    <location>
        <begin position="557"/>
        <end position="606"/>
    </location>
</feature>
<dbReference type="SUPFAM" id="SSF143503">
    <property type="entry name" value="PUG domain-like"/>
    <property type="match status" value="1"/>
</dbReference>
<feature type="compositionally biased region" description="Basic and acidic residues" evidence="1">
    <location>
        <begin position="24"/>
        <end position="62"/>
    </location>
</feature>
<protein>
    <submittedName>
        <fullName evidence="3">Pub domain-containing protein</fullName>
    </submittedName>
</protein>
<dbReference type="OrthoDB" id="336240at2759"/>
<feature type="region of interest" description="Disordered" evidence="1">
    <location>
        <begin position="524"/>
        <end position="548"/>
    </location>
</feature>
<evidence type="ECO:0000313" key="4">
    <source>
        <dbReference type="Proteomes" id="UP000221165"/>
    </source>
</evidence>
<dbReference type="InterPro" id="IPR018997">
    <property type="entry name" value="PUB_domain"/>
</dbReference>
<feature type="region of interest" description="Disordered" evidence="1">
    <location>
        <begin position="23"/>
        <end position="62"/>
    </location>
</feature>
<sequence length="607" mass="66917">MPDRETLAAAAMKRAATSSISLIAEKENEKKTESLGVSTERESHLPAQVKREGQAKEKEEEQELPRRFQALKAWLRTVCKFRTVVIYGNGDEADPLLLTFLNLLLESQARFKDAIVLSGGMESLRCRYTPLLISSDLLLPGPTEIIPPCSFPSKKGRLPKNMTKKKSFFPTKEGGSEGAGSSPSPRFLGLRKKKTERKSCSSFPPSSFSVFSCSSPKILHDNADILHHFGIEVIINLTSVRCPLPADTSLPSSSSSVSRRLYQLSSSLSSPSSSSSSFGVFEVHNLPFGEPASFPFSEASNIIRQAKERDLGVLVYDYQGEKSTAAGVIAWYLIDEGFGVIQTLNHIKLRLPLLEMNPGMISELHRHAETLAKIPSLQASPSSYLNGRDFALPGERLSSLQSSSTPLSLSPHTLTSTVRKGCALGLYSVPLASATPSSSSASAAASNGACLDDRYAAGAVGIKEEGEDGDRTEEEERRSISRSNPFVLSHTSSSLSTEFEKTVVSVWSAWVEKVRTEVIKKKKNEEGEETNEEKEGGQEEKNEEDKMKERETEVKAVVERSLYVLREILANILLHPNDEKYRQIKMSNRKFYESVGVFPRLLQLLFT</sequence>